<keyword evidence="2" id="KW-1185">Reference proteome</keyword>
<dbReference type="Proteomes" id="UP000215027">
    <property type="component" value="Chromosome II"/>
</dbReference>
<accession>A0A160T8W3</accession>
<evidence type="ECO:0000313" key="2">
    <source>
        <dbReference type="Proteomes" id="UP000215027"/>
    </source>
</evidence>
<organism evidence="1 2">
    <name type="scientific">Candidatus Promineifilum breve</name>
    <dbReference type="NCBI Taxonomy" id="1806508"/>
    <lineage>
        <taxon>Bacteria</taxon>
        <taxon>Bacillati</taxon>
        <taxon>Chloroflexota</taxon>
        <taxon>Ardenticatenia</taxon>
        <taxon>Candidatus Promineifilales</taxon>
        <taxon>Candidatus Promineifilaceae</taxon>
        <taxon>Candidatus Promineifilum</taxon>
    </lineage>
</organism>
<name>A0A160T8W3_9CHLR</name>
<dbReference type="EMBL" id="LN890656">
    <property type="protein sequence ID" value="CUS05645.1"/>
    <property type="molecule type" value="Genomic_DNA"/>
</dbReference>
<protein>
    <submittedName>
        <fullName evidence="1">Uncharacterized protein</fullName>
    </submittedName>
</protein>
<sequence length="67" mass="7219">MGSGQWAVGSGQWAVGSGSQSLSLSLSQSFFGRSVGRDDCRLTTVHFLAVNVYAPHNRYQLIGRVFA</sequence>
<reference evidence="1" key="1">
    <citation type="submission" date="2016-01" db="EMBL/GenBank/DDBJ databases">
        <authorList>
            <person name="Mcilroy J.S."/>
            <person name="Karst M S."/>
            <person name="Albertsen M."/>
        </authorList>
    </citation>
    <scope>NUCLEOTIDE SEQUENCE</scope>
    <source>
        <strain evidence="1">Cfx-K</strain>
    </source>
</reference>
<proteinExistence type="predicted"/>
<dbReference type="AlphaFoldDB" id="A0A160T8W3"/>
<evidence type="ECO:0000313" key="1">
    <source>
        <dbReference type="EMBL" id="CUS05645.1"/>
    </source>
</evidence>
<gene>
    <name evidence="1" type="ORF">CFX0092_B0111</name>
</gene>
<dbReference type="KEGG" id="pbf:CFX0092_B0111"/>